<feature type="domain" description="SKP1 component POZ" evidence="4">
    <location>
        <begin position="12"/>
        <end position="79"/>
    </location>
</feature>
<dbReference type="InterPro" id="IPR036296">
    <property type="entry name" value="SKP1-like_dim_sf"/>
</dbReference>
<dbReference type="Proteomes" id="UP000291116">
    <property type="component" value="Unassembled WGS sequence"/>
</dbReference>
<dbReference type="SUPFAM" id="SSF54695">
    <property type="entry name" value="POZ domain"/>
    <property type="match status" value="1"/>
</dbReference>
<organism evidence="5 6">
    <name type="scientific">Pseudo-nitzschia multistriata</name>
    <dbReference type="NCBI Taxonomy" id="183589"/>
    <lineage>
        <taxon>Eukaryota</taxon>
        <taxon>Sar</taxon>
        <taxon>Stramenopiles</taxon>
        <taxon>Ochrophyta</taxon>
        <taxon>Bacillariophyta</taxon>
        <taxon>Bacillariophyceae</taxon>
        <taxon>Bacillariophycidae</taxon>
        <taxon>Bacillariales</taxon>
        <taxon>Bacillariaceae</taxon>
        <taxon>Pseudo-nitzschia</taxon>
    </lineage>
</organism>
<proteinExistence type="inferred from homology"/>
<evidence type="ECO:0000259" key="4">
    <source>
        <dbReference type="Pfam" id="PF03931"/>
    </source>
</evidence>
<dbReference type="InterPro" id="IPR016897">
    <property type="entry name" value="SKP1"/>
</dbReference>
<dbReference type="InterPro" id="IPR011333">
    <property type="entry name" value="SKP1/BTB/POZ_sf"/>
</dbReference>
<dbReference type="OrthoDB" id="2342932at2759"/>
<dbReference type="PANTHER" id="PTHR11165">
    <property type="entry name" value="SKP1"/>
    <property type="match status" value="1"/>
</dbReference>
<reference evidence="5 6" key="1">
    <citation type="submission" date="2019-01" db="EMBL/GenBank/DDBJ databases">
        <authorList>
            <person name="Ferrante I. M."/>
        </authorList>
    </citation>
    <scope>NUCLEOTIDE SEQUENCE [LARGE SCALE GENOMIC DNA]</scope>
    <source>
        <strain evidence="5 6">B856</strain>
    </source>
</reference>
<dbReference type="EMBL" id="CAACVS010000291">
    <property type="protein sequence ID" value="VEU40594.1"/>
    <property type="molecule type" value="Genomic_DNA"/>
</dbReference>
<dbReference type="InterPro" id="IPR016073">
    <property type="entry name" value="Skp1_comp_POZ"/>
</dbReference>
<feature type="region of interest" description="Disordered" evidence="3">
    <location>
        <begin position="165"/>
        <end position="190"/>
    </location>
</feature>
<comment type="similarity">
    <text evidence="1">Belongs to the SKP1 family.</text>
</comment>
<keyword evidence="6" id="KW-1185">Reference proteome</keyword>
<evidence type="ECO:0000256" key="1">
    <source>
        <dbReference type="ARBA" id="ARBA00009993"/>
    </source>
</evidence>
<dbReference type="SUPFAM" id="SSF81382">
    <property type="entry name" value="Skp1 dimerisation domain-like"/>
    <property type="match status" value="1"/>
</dbReference>
<evidence type="ECO:0000256" key="2">
    <source>
        <dbReference type="ARBA" id="ARBA00022786"/>
    </source>
</evidence>
<accession>A0A448ZEW4</accession>
<evidence type="ECO:0000313" key="6">
    <source>
        <dbReference type="Proteomes" id="UP000291116"/>
    </source>
</evidence>
<evidence type="ECO:0000256" key="3">
    <source>
        <dbReference type="SAM" id="MobiDB-lite"/>
    </source>
</evidence>
<dbReference type="Pfam" id="PF03931">
    <property type="entry name" value="Skp1_POZ"/>
    <property type="match status" value="1"/>
</dbReference>
<dbReference type="SMART" id="SM00512">
    <property type="entry name" value="Skp1"/>
    <property type="match status" value="1"/>
</dbReference>
<gene>
    <name evidence="5" type="ORF">PSNMU_V1.4_AUG-EV-PASAV3_0074960</name>
</gene>
<evidence type="ECO:0000313" key="5">
    <source>
        <dbReference type="EMBL" id="VEU40594.1"/>
    </source>
</evidence>
<dbReference type="GO" id="GO:0006511">
    <property type="term" value="P:ubiquitin-dependent protein catabolic process"/>
    <property type="evidence" value="ECO:0007669"/>
    <property type="project" value="InterPro"/>
</dbReference>
<name>A0A448ZEW4_9STRA</name>
<keyword evidence="2" id="KW-0833">Ubl conjugation pathway</keyword>
<dbReference type="Gene3D" id="3.30.710.10">
    <property type="entry name" value="Potassium Channel Kv1.1, Chain A"/>
    <property type="match status" value="1"/>
</dbReference>
<dbReference type="InterPro" id="IPR001232">
    <property type="entry name" value="SKP1-like"/>
</dbReference>
<protein>
    <recommendedName>
        <fullName evidence="4">SKP1 component POZ domain-containing protein</fullName>
    </recommendedName>
</protein>
<dbReference type="AlphaFoldDB" id="A0A448ZEW4"/>
<sequence length="190" mass="21854">MMMDTDEDMRTMIKLKAADNNEVFEISLKAAQISNMIVNSYEQNDDDDDDGAIDAKPLEFPKISGGCLKKVVEFMKYHDEKEKFKDIPFPFPNESLRGFLKETPWYSNFVSKENLGEGELGKRMLFQLVTAADYLDIKPLLNLTTYKMFSDMNGKSFKEMSDYLGLESETESPDSSMDSARQRKRTRTES</sequence>